<keyword evidence="1" id="KW-0732">Signal</keyword>
<feature type="chain" id="PRO_5040979236" evidence="1">
    <location>
        <begin position="31"/>
        <end position="167"/>
    </location>
</feature>
<feature type="signal peptide" evidence="1">
    <location>
        <begin position="1"/>
        <end position="30"/>
    </location>
</feature>
<dbReference type="Proteomes" id="UP001143372">
    <property type="component" value="Unassembled WGS sequence"/>
</dbReference>
<dbReference type="RefSeq" id="WP_271167542.1">
    <property type="nucleotide sequence ID" value="NZ_BSFI01000004.1"/>
</dbReference>
<sequence>MSTPRRIRRLQHWVLISAAASLAAVGSGHADDVFWTEAGLTHPQPAHGFLDQDAWRPISSVAPPAEMTFGRIVTAANPDADAVSAGVRADMDRLATPQSDSDASVAGAGPIDARVALAFARFRGAGDEPLSSYAANGPSRPSDVASSARRWTPAVSSALLAFAFPAR</sequence>
<organism evidence="2 3">
    <name type="scientific">Hansschlegelia plantiphila</name>
    <dbReference type="NCBI Taxonomy" id="374655"/>
    <lineage>
        <taxon>Bacteria</taxon>
        <taxon>Pseudomonadati</taxon>
        <taxon>Pseudomonadota</taxon>
        <taxon>Alphaproteobacteria</taxon>
        <taxon>Hyphomicrobiales</taxon>
        <taxon>Methylopilaceae</taxon>
        <taxon>Hansschlegelia</taxon>
    </lineage>
</organism>
<dbReference type="AlphaFoldDB" id="A0A9W6J0Q3"/>
<gene>
    <name evidence="2" type="ORF">GCM10008179_09320</name>
</gene>
<evidence type="ECO:0000313" key="3">
    <source>
        <dbReference type="Proteomes" id="UP001143372"/>
    </source>
</evidence>
<dbReference type="EMBL" id="BSFI01000004">
    <property type="protein sequence ID" value="GLK67294.1"/>
    <property type="molecule type" value="Genomic_DNA"/>
</dbReference>
<proteinExistence type="predicted"/>
<evidence type="ECO:0000256" key="1">
    <source>
        <dbReference type="SAM" id="SignalP"/>
    </source>
</evidence>
<name>A0A9W6J0Q3_9HYPH</name>
<evidence type="ECO:0000313" key="2">
    <source>
        <dbReference type="EMBL" id="GLK67294.1"/>
    </source>
</evidence>
<accession>A0A9W6J0Q3</accession>
<comment type="caution">
    <text evidence="2">The sequence shown here is derived from an EMBL/GenBank/DDBJ whole genome shotgun (WGS) entry which is preliminary data.</text>
</comment>
<keyword evidence="3" id="KW-1185">Reference proteome</keyword>
<reference evidence="2" key="1">
    <citation type="journal article" date="2014" name="Int. J. Syst. Evol. Microbiol.">
        <title>Complete genome sequence of Corynebacterium casei LMG S-19264T (=DSM 44701T), isolated from a smear-ripened cheese.</title>
        <authorList>
            <consortium name="US DOE Joint Genome Institute (JGI-PGF)"/>
            <person name="Walter F."/>
            <person name="Albersmeier A."/>
            <person name="Kalinowski J."/>
            <person name="Ruckert C."/>
        </authorList>
    </citation>
    <scope>NUCLEOTIDE SEQUENCE</scope>
    <source>
        <strain evidence="2">VKM B-2347</strain>
    </source>
</reference>
<protein>
    <submittedName>
        <fullName evidence="2">Uncharacterized protein</fullName>
    </submittedName>
</protein>
<reference evidence="2" key="2">
    <citation type="submission" date="2023-01" db="EMBL/GenBank/DDBJ databases">
        <authorList>
            <person name="Sun Q."/>
            <person name="Evtushenko L."/>
        </authorList>
    </citation>
    <scope>NUCLEOTIDE SEQUENCE</scope>
    <source>
        <strain evidence="2">VKM B-2347</strain>
    </source>
</reference>